<keyword evidence="7 8" id="KW-0472">Membrane</keyword>
<evidence type="ECO:0000256" key="5">
    <source>
        <dbReference type="ARBA" id="ARBA00022692"/>
    </source>
</evidence>
<feature type="transmembrane region" description="Helical" evidence="8">
    <location>
        <begin position="188"/>
        <end position="209"/>
    </location>
</feature>
<keyword evidence="5 8" id="KW-0812">Transmembrane</keyword>
<dbReference type="GO" id="GO:0005886">
    <property type="term" value="C:plasma membrane"/>
    <property type="evidence" value="ECO:0007669"/>
    <property type="project" value="UniProtKB-SubCell"/>
</dbReference>
<evidence type="ECO:0000256" key="1">
    <source>
        <dbReference type="ARBA" id="ARBA00004651"/>
    </source>
</evidence>
<feature type="transmembrane region" description="Helical" evidence="8">
    <location>
        <begin position="246"/>
        <end position="264"/>
    </location>
</feature>
<feature type="transmembrane region" description="Helical" evidence="8">
    <location>
        <begin position="6"/>
        <end position="25"/>
    </location>
</feature>
<comment type="subcellular location">
    <subcellularLocation>
        <location evidence="1">Cell membrane</location>
        <topology evidence="1">Multi-pass membrane protein</topology>
    </subcellularLocation>
</comment>
<accession>A0A7C0U1U2</accession>
<feature type="transmembrane region" description="Helical" evidence="8">
    <location>
        <begin position="329"/>
        <end position="350"/>
    </location>
</feature>
<dbReference type="AlphaFoldDB" id="A0A7C0U1U2"/>
<feature type="transmembrane region" description="Helical" evidence="8">
    <location>
        <begin position="147"/>
        <end position="168"/>
    </location>
</feature>
<name>A0A7C0U1U2_DESA2</name>
<feature type="transmembrane region" description="Helical" evidence="8">
    <location>
        <begin position="32"/>
        <end position="50"/>
    </location>
</feature>
<dbReference type="GO" id="GO:0009103">
    <property type="term" value="P:lipopolysaccharide biosynthetic process"/>
    <property type="evidence" value="ECO:0007669"/>
    <property type="project" value="UniProtKB-ARBA"/>
</dbReference>
<dbReference type="GO" id="GO:0010041">
    <property type="term" value="P:response to iron(III) ion"/>
    <property type="evidence" value="ECO:0007669"/>
    <property type="project" value="TreeGrafter"/>
</dbReference>
<dbReference type="PANTHER" id="PTHR33908:SF3">
    <property type="entry name" value="UNDECAPRENYL PHOSPHATE-ALPHA-4-AMINO-4-DEOXY-L-ARABINOSE ARABINOSYL TRANSFERASE"/>
    <property type="match status" value="1"/>
</dbReference>
<feature type="transmembrane region" description="Helical" evidence="8">
    <location>
        <begin position="102"/>
        <end position="135"/>
    </location>
</feature>
<comment type="caution">
    <text evidence="9">The sequence shown here is derived from an EMBL/GenBank/DDBJ whole genome shotgun (WGS) entry which is preliminary data.</text>
</comment>
<sequence length="364" mass="43065">MLFLKKLAATILIFLLSSLLFLFTLEKSIFSFIFGIGIVIFVFFASAFLYSFKIGFFTSLILLSTLLFNLTVYKMTSITAFAFFINLSLFSFILGYEKRKDIFIYLFYISMAFAVMAKGIIGFILPFLIAFLFILIKDFKFLKEMKFIKGLFFFFIIILIWCGFLFYKTREIPNFYQLLEFKRGNEKFYFYLFLPLFCFPWIGLLPHFLFIGYKQIINKQLTNPEIFFWLWLLLFIIFFFSTSQSIYFFSVILPSISFLLAISLEKMTDWAIKILLYFNAFLGLLLLFVGGAFFAHLEPKLAWISFFGFLPILNSYFGFFFYNRNKIINAFLLQLLSGYGFILFLNYLWLPFAKHYNLVKSILG</sequence>
<evidence type="ECO:0000313" key="9">
    <source>
        <dbReference type="EMBL" id="HDD43736.1"/>
    </source>
</evidence>
<gene>
    <name evidence="9" type="ORF">ENG63_02600</name>
</gene>
<keyword evidence="6 8" id="KW-1133">Transmembrane helix</keyword>
<evidence type="ECO:0000256" key="3">
    <source>
        <dbReference type="ARBA" id="ARBA00022676"/>
    </source>
</evidence>
<keyword evidence="3" id="KW-0328">Glycosyltransferase</keyword>
<dbReference type="InterPro" id="IPR050297">
    <property type="entry name" value="LipidA_mod_glycosyltrf_83"/>
</dbReference>
<dbReference type="EMBL" id="DRBS01000099">
    <property type="protein sequence ID" value="HDD43736.1"/>
    <property type="molecule type" value="Genomic_DNA"/>
</dbReference>
<keyword evidence="2" id="KW-1003">Cell membrane</keyword>
<dbReference type="PANTHER" id="PTHR33908">
    <property type="entry name" value="MANNOSYLTRANSFERASE YKCB-RELATED"/>
    <property type="match status" value="1"/>
</dbReference>
<reference evidence="9" key="1">
    <citation type="journal article" date="2020" name="mSystems">
        <title>Genome- and Community-Level Interaction Insights into Carbon Utilization and Element Cycling Functions of Hydrothermarchaeota in Hydrothermal Sediment.</title>
        <authorList>
            <person name="Zhou Z."/>
            <person name="Liu Y."/>
            <person name="Xu W."/>
            <person name="Pan J."/>
            <person name="Luo Z.H."/>
            <person name="Li M."/>
        </authorList>
    </citation>
    <scope>NUCLEOTIDE SEQUENCE [LARGE SCALE GENOMIC DNA]</scope>
    <source>
        <strain evidence="9">HyVt-233</strain>
    </source>
</reference>
<proteinExistence type="predicted"/>
<evidence type="ECO:0000256" key="4">
    <source>
        <dbReference type="ARBA" id="ARBA00022679"/>
    </source>
</evidence>
<feature type="transmembrane region" description="Helical" evidence="8">
    <location>
        <begin position="301"/>
        <end position="322"/>
    </location>
</feature>
<keyword evidence="4" id="KW-0808">Transferase</keyword>
<evidence type="ECO:0008006" key="10">
    <source>
        <dbReference type="Google" id="ProtNLM"/>
    </source>
</evidence>
<feature type="transmembrane region" description="Helical" evidence="8">
    <location>
        <begin position="276"/>
        <end position="295"/>
    </location>
</feature>
<feature type="transmembrane region" description="Helical" evidence="8">
    <location>
        <begin position="56"/>
        <end position="73"/>
    </location>
</feature>
<feature type="transmembrane region" description="Helical" evidence="8">
    <location>
        <begin position="78"/>
        <end position="96"/>
    </location>
</feature>
<organism evidence="9">
    <name type="scientific">Desulfofervidus auxilii</name>
    <dbReference type="NCBI Taxonomy" id="1621989"/>
    <lineage>
        <taxon>Bacteria</taxon>
        <taxon>Pseudomonadati</taxon>
        <taxon>Thermodesulfobacteriota</taxon>
        <taxon>Candidatus Desulfofervidia</taxon>
        <taxon>Candidatus Desulfofervidales</taxon>
        <taxon>Candidatus Desulfofervidaceae</taxon>
        <taxon>Candidatus Desulfofervidus</taxon>
    </lineage>
</organism>
<evidence type="ECO:0000256" key="6">
    <source>
        <dbReference type="ARBA" id="ARBA00022989"/>
    </source>
</evidence>
<evidence type="ECO:0000256" key="7">
    <source>
        <dbReference type="ARBA" id="ARBA00023136"/>
    </source>
</evidence>
<dbReference type="Proteomes" id="UP000886289">
    <property type="component" value="Unassembled WGS sequence"/>
</dbReference>
<protein>
    <recommendedName>
        <fullName evidence="10">Glycosyltransferase RgtA/B/C/D-like domain-containing protein</fullName>
    </recommendedName>
</protein>
<dbReference type="GO" id="GO:0016763">
    <property type="term" value="F:pentosyltransferase activity"/>
    <property type="evidence" value="ECO:0007669"/>
    <property type="project" value="TreeGrafter"/>
</dbReference>
<evidence type="ECO:0000256" key="8">
    <source>
        <dbReference type="SAM" id="Phobius"/>
    </source>
</evidence>
<evidence type="ECO:0000256" key="2">
    <source>
        <dbReference type="ARBA" id="ARBA00022475"/>
    </source>
</evidence>